<proteinExistence type="predicted"/>
<dbReference type="RefSeq" id="WP_021719379.1">
    <property type="nucleotide sequence ID" value="NZ_FR892757.1"/>
</dbReference>
<gene>
    <name evidence="2" type="ORF">BN587_00284</name>
</gene>
<feature type="transmembrane region" description="Helical" evidence="1">
    <location>
        <begin position="75"/>
        <end position="92"/>
    </location>
</feature>
<organism evidence="2">
    <name type="scientific">Phascolarctobacterium succinatutens CAG:287</name>
    <dbReference type="NCBI Taxonomy" id="1263101"/>
    <lineage>
        <taxon>Bacteria</taxon>
        <taxon>Bacillati</taxon>
        <taxon>Bacillota</taxon>
        <taxon>Negativicutes</taxon>
        <taxon>Acidaminococcales</taxon>
        <taxon>Acidaminococcaceae</taxon>
        <taxon>Phascolarctobacterium</taxon>
    </lineage>
</organism>
<keyword evidence="1" id="KW-0812">Transmembrane</keyword>
<name>R6WIX3_9FIRM</name>
<evidence type="ECO:0000256" key="1">
    <source>
        <dbReference type="SAM" id="Phobius"/>
    </source>
</evidence>
<dbReference type="Proteomes" id="UP000014937">
    <property type="component" value="Unassembled WGS sequence"/>
</dbReference>
<dbReference type="EMBL" id="CBGL010000071">
    <property type="protein sequence ID" value="CDD11053.1"/>
    <property type="molecule type" value="Genomic_DNA"/>
</dbReference>
<feature type="transmembrane region" description="Helical" evidence="1">
    <location>
        <begin position="52"/>
        <end position="69"/>
    </location>
</feature>
<accession>R6WIX3</accession>
<keyword evidence="1" id="KW-0472">Membrane</keyword>
<reference evidence="2" key="1">
    <citation type="submission" date="2012-11" db="EMBL/GenBank/DDBJ databases">
        <title>Dependencies among metagenomic species, viruses, plasmids and units of genetic variation.</title>
        <authorList>
            <person name="Nielsen H.B."/>
            <person name="Almeida M."/>
            <person name="Juncker A.S."/>
            <person name="Rasmussen S."/>
            <person name="Li J."/>
            <person name="Sunagawa S."/>
            <person name="Plichta D."/>
            <person name="Gautier L."/>
            <person name="Le Chatelier E."/>
            <person name="Peletier E."/>
            <person name="Bonde I."/>
            <person name="Nielsen T."/>
            <person name="Manichanh C."/>
            <person name="Arumugam M."/>
            <person name="Batto J."/>
            <person name="Santos M.B.Q.D."/>
            <person name="Blom N."/>
            <person name="Borruel N."/>
            <person name="Burgdorf K.S."/>
            <person name="Boumezbeur F."/>
            <person name="Casellas F."/>
            <person name="Dore J."/>
            <person name="Guarner F."/>
            <person name="Hansen T."/>
            <person name="Hildebrand F."/>
            <person name="Kaas R.S."/>
            <person name="Kennedy S."/>
            <person name="Kristiansen K."/>
            <person name="Kultima J.R."/>
            <person name="Leonard P."/>
            <person name="Levenez F."/>
            <person name="Lund O."/>
            <person name="Moumen B."/>
            <person name="Le Paslier D."/>
            <person name="Pons N."/>
            <person name="Pedersen O."/>
            <person name="Prifti E."/>
            <person name="Qin J."/>
            <person name="Raes J."/>
            <person name="Tap J."/>
            <person name="Tims S."/>
            <person name="Ussery D.W."/>
            <person name="Yamada T."/>
            <person name="MetaHit consortium"/>
            <person name="Renault P."/>
            <person name="Sicheritz-Ponten T."/>
            <person name="Bork P."/>
            <person name="Wang J."/>
            <person name="Brunak S."/>
            <person name="Ehrlich S.D."/>
        </authorList>
    </citation>
    <scope>NUCLEOTIDE SEQUENCE [LARGE SCALE GENOMIC DNA]</scope>
</reference>
<dbReference type="AlphaFoldDB" id="R6WIX3"/>
<comment type="caution">
    <text evidence="2">The sequence shown here is derived from an EMBL/GenBank/DDBJ whole genome shotgun (WGS) entry which is preliminary data.</text>
</comment>
<protein>
    <submittedName>
        <fullName evidence="2">Uncharacterized protein</fullName>
    </submittedName>
</protein>
<dbReference type="HOGENOM" id="CLU_1738825_0_0_9"/>
<keyword evidence="1" id="KW-1133">Transmembrane helix</keyword>
<sequence>MENFGEYLLGALGCINMVLAMRKFEIQWTFCDYVAPALEEAGETMLGKRGSFLVLVATIFILGLPIRHQLYRGDYVLPLFIFLHFIVMRVFWLQTQRMIYLVFDQYNEEICESYEKQEEEPEYPWKEAELSLLALPWTWTDSYNRYNNLE</sequence>
<evidence type="ECO:0000313" key="2">
    <source>
        <dbReference type="EMBL" id="CDD11053.1"/>
    </source>
</evidence>